<dbReference type="EMBL" id="PDCK01000045">
    <property type="protein sequence ID" value="PRQ20965.1"/>
    <property type="molecule type" value="Genomic_DNA"/>
</dbReference>
<dbReference type="Pfam" id="PF23282">
    <property type="entry name" value="WHD_ROQ1"/>
    <property type="match status" value="1"/>
</dbReference>
<dbReference type="GO" id="GO:0043531">
    <property type="term" value="F:ADP binding"/>
    <property type="evidence" value="ECO:0007669"/>
    <property type="project" value="InterPro"/>
</dbReference>
<dbReference type="InterPro" id="IPR002182">
    <property type="entry name" value="NB-ARC"/>
</dbReference>
<dbReference type="Gene3D" id="3.80.10.10">
    <property type="entry name" value="Ribonuclease Inhibitor"/>
    <property type="match status" value="1"/>
</dbReference>
<dbReference type="Pfam" id="PF01582">
    <property type="entry name" value="TIR"/>
    <property type="match status" value="1"/>
</dbReference>
<evidence type="ECO:0000256" key="3">
    <source>
        <dbReference type="SAM" id="MobiDB-lite"/>
    </source>
</evidence>
<proteinExistence type="predicted"/>
<dbReference type="Gramene" id="PRQ20965">
    <property type="protein sequence ID" value="PRQ20965"/>
    <property type="gene ID" value="RchiOBHm_Chr7g0233901"/>
</dbReference>
<dbReference type="InterPro" id="IPR042197">
    <property type="entry name" value="Apaf_helical"/>
</dbReference>
<dbReference type="SUPFAM" id="SSF52200">
    <property type="entry name" value="Toll/Interleukin receptor TIR domain"/>
    <property type="match status" value="1"/>
</dbReference>
<gene>
    <name evidence="5" type="ORF">RchiOBHm_Chr7g0233901</name>
</gene>
<dbReference type="Pfam" id="PF00931">
    <property type="entry name" value="NB-ARC"/>
    <property type="match status" value="1"/>
</dbReference>
<dbReference type="Gene3D" id="1.10.8.430">
    <property type="entry name" value="Helical domain of apoptotic protease-activating factors"/>
    <property type="match status" value="1"/>
</dbReference>
<dbReference type="InterPro" id="IPR027417">
    <property type="entry name" value="P-loop_NTPase"/>
</dbReference>
<protein>
    <submittedName>
        <fullName evidence="5">Putative TIR domain, P-loop containing nucleoside triphosphate hydrolase</fullName>
    </submittedName>
</protein>
<dbReference type="OMA" id="MSHTINP"/>
<dbReference type="InterPro" id="IPR058192">
    <property type="entry name" value="WHD_ROQ1-like"/>
</dbReference>
<evidence type="ECO:0000256" key="1">
    <source>
        <dbReference type="ARBA" id="ARBA00022614"/>
    </source>
</evidence>
<dbReference type="GO" id="GO:0007165">
    <property type="term" value="P:signal transduction"/>
    <property type="evidence" value="ECO:0007669"/>
    <property type="project" value="InterPro"/>
</dbReference>
<dbReference type="SUPFAM" id="SSF52058">
    <property type="entry name" value="L domain-like"/>
    <property type="match status" value="1"/>
</dbReference>
<keyword evidence="6" id="KW-1185">Reference proteome</keyword>
<evidence type="ECO:0000259" key="4">
    <source>
        <dbReference type="PROSITE" id="PS50104"/>
    </source>
</evidence>
<organism evidence="5 6">
    <name type="scientific">Rosa chinensis</name>
    <name type="common">China rose</name>
    <dbReference type="NCBI Taxonomy" id="74649"/>
    <lineage>
        <taxon>Eukaryota</taxon>
        <taxon>Viridiplantae</taxon>
        <taxon>Streptophyta</taxon>
        <taxon>Embryophyta</taxon>
        <taxon>Tracheophyta</taxon>
        <taxon>Spermatophyta</taxon>
        <taxon>Magnoliopsida</taxon>
        <taxon>eudicotyledons</taxon>
        <taxon>Gunneridae</taxon>
        <taxon>Pentapetalae</taxon>
        <taxon>rosids</taxon>
        <taxon>fabids</taxon>
        <taxon>Rosales</taxon>
        <taxon>Rosaceae</taxon>
        <taxon>Rosoideae</taxon>
        <taxon>Rosoideae incertae sedis</taxon>
        <taxon>Rosa</taxon>
    </lineage>
</organism>
<dbReference type="OrthoDB" id="1901675at2759"/>
<dbReference type="PRINTS" id="PR00364">
    <property type="entry name" value="DISEASERSIST"/>
</dbReference>
<dbReference type="PANTHER" id="PTHR11017">
    <property type="entry name" value="LEUCINE-RICH REPEAT-CONTAINING PROTEIN"/>
    <property type="match status" value="1"/>
</dbReference>
<keyword evidence="1" id="KW-0433">Leucine-rich repeat</keyword>
<dbReference type="PROSITE" id="PS50104">
    <property type="entry name" value="TIR"/>
    <property type="match status" value="1"/>
</dbReference>
<feature type="region of interest" description="Disordered" evidence="3">
    <location>
        <begin position="1"/>
        <end position="27"/>
    </location>
</feature>
<sequence>MKPWEPSSPRSSSSSSFPSPLPSSSPPKDWDYDVFLNFRGEDTRHGFTDHLYAALDGAGIRTFRDAEGLRRGEDIEQKLMQIIEECRISLIVFSKRYGDSRWCLHELVKIMECRRTRGQLVFPIFYHVDPSDVRHRRRSFAMTSLGKWETSLAAFNDLREAAFNFSAGGRSWSNDLREAAFNFSAGGRSWRWRNDGERSWRNALREAASLSGWHLGIDVSEVETIKCIVKQVRSGLNTTYLKEAKYPVGIVQHVEVISKCLDDVRSDNNDVRMVGIWGMAGIGKTAVAKAIYNKFYHGFDSRSFLEDVRETAKGLRGLTALQESLLSDVLKPTKIEVGKVDIGINVIKQQLGRKKVLVIFDDVNDQEQLDALACERDSFGQGSFGQGSIIIITTRDRLLLQQLQVHLIYPIREMPEGSALELFSRHAFRDLWPPLGFSDLSRSVVAYCGGLPLALEVLGSFFFGKEKGAWKCTLDKLKRFPDAKIQSRLRISYDAMDWNQKEIFLHISCFLIGMDKNHAIQILEGCDLSAESDISVLLHRSLLTVSEKNKLMMHDLLRDMGREVVRLEFPALPEKRSRLWHQADIIDVLTEDSGTKKTQGLALNWLRSDKSSFSTESFGKMRLKLLQLNYVQLTGDCDKFAKKLRWLCLRGFSKEIIRNEFLNGGNLVSIDLRYSNLVRVWEYSEELKTLKILNLSHSHNLTQSPDFSNLPNLEYLILKDCKSLSEIHESVGRLERLAVVNLKGCIMLKDLPKSFYELQSVKTLVLSGCSGFANLDEDIGNMISLRTLLVNGTSITEIPSSVQTLLPRLDFSSRDSLKQQTTGPSHD</sequence>
<dbReference type="InterPro" id="IPR035897">
    <property type="entry name" value="Toll_tir_struct_dom_sf"/>
</dbReference>
<name>A0A2P6PGA5_ROSCH</name>
<evidence type="ECO:0000313" key="5">
    <source>
        <dbReference type="EMBL" id="PRQ20965.1"/>
    </source>
</evidence>
<dbReference type="Proteomes" id="UP000238479">
    <property type="component" value="Chromosome 7"/>
</dbReference>
<evidence type="ECO:0000313" key="6">
    <source>
        <dbReference type="Proteomes" id="UP000238479"/>
    </source>
</evidence>
<reference evidence="5 6" key="1">
    <citation type="journal article" date="2018" name="Nat. Genet.">
        <title>The Rosa genome provides new insights in the design of modern roses.</title>
        <authorList>
            <person name="Bendahmane M."/>
        </authorList>
    </citation>
    <scope>NUCLEOTIDE SEQUENCE [LARGE SCALE GENOMIC DNA]</scope>
    <source>
        <strain evidence="6">cv. Old Blush</strain>
    </source>
</reference>
<dbReference type="InterPro" id="IPR000157">
    <property type="entry name" value="TIR_dom"/>
</dbReference>
<dbReference type="GO" id="GO:0006952">
    <property type="term" value="P:defense response"/>
    <property type="evidence" value="ECO:0007669"/>
    <property type="project" value="InterPro"/>
</dbReference>
<dbReference type="InterPro" id="IPR044974">
    <property type="entry name" value="Disease_R_plants"/>
</dbReference>
<dbReference type="Gene3D" id="3.40.50.300">
    <property type="entry name" value="P-loop containing nucleotide triphosphate hydrolases"/>
    <property type="match status" value="1"/>
</dbReference>
<keyword evidence="5" id="KW-0378">Hydrolase</keyword>
<dbReference type="GO" id="GO:0016787">
    <property type="term" value="F:hydrolase activity"/>
    <property type="evidence" value="ECO:0007669"/>
    <property type="project" value="UniProtKB-KW"/>
</dbReference>
<keyword evidence="2" id="KW-0677">Repeat</keyword>
<feature type="domain" description="TIR" evidence="4">
    <location>
        <begin position="30"/>
        <end position="162"/>
    </location>
</feature>
<dbReference type="SMART" id="SM00255">
    <property type="entry name" value="TIR"/>
    <property type="match status" value="1"/>
</dbReference>
<comment type="caution">
    <text evidence="5">The sequence shown here is derived from an EMBL/GenBank/DDBJ whole genome shotgun (WGS) entry which is preliminary data.</text>
</comment>
<dbReference type="SUPFAM" id="SSF52540">
    <property type="entry name" value="P-loop containing nucleoside triphosphate hydrolases"/>
    <property type="match status" value="1"/>
</dbReference>
<feature type="compositionally biased region" description="Low complexity" evidence="3">
    <location>
        <begin position="7"/>
        <end position="18"/>
    </location>
</feature>
<accession>A0A2P6PGA5</accession>
<dbReference type="AlphaFoldDB" id="A0A2P6PGA5"/>
<dbReference type="PANTHER" id="PTHR11017:SF575">
    <property type="entry name" value="ADP-RIBOSYL CYCLASE_CYCLIC ADP-RIBOSE HYDROLASE"/>
    <property type="match status" value="1"/>
</dbReference>
<dbReference type="InterPro" id="IPR032675">
    <property type="entry name" value="LRR_dom_sf"/>
</dbReference>
<dbReference type="Gene3D" id="3.40.50.10140">
    <property type="entry name" value="Toll/interleukin-1 receptor homology (TIR) domain"/>
    <property type="match status" value="1"/>
</dbReference>
<evidence type="ECO:0000256" key="2">
    <source>
        <dbReference type="ARBA" id="ARBA00022737"/>
    </source>
</evidence>